<name>A0ABQ7ZSM0_BRANA</name>
<proteinExistence type="predicted"/>
<keyword evidence="3" id="KW-1185">Reference proteome</keyword>
<evidence type="ECO:0000256" key="1">
    <source>
        <dbReference type="SAM" id="MobiDB-lite"/>
    </source>
</evidence>
<protein>
    <submittedName>
        <fullName evidence="2">Uncharacterized protein</fullName>
    </submittedName>
</protein>
<organism evidence="2 3">
    <name type="scientific">Brassica napus</name>
    <name type="common">Rape</name>
    <dbReference type="NCBI Taxonomy" id="3708"/>
    <lineage>
        <taxon>Eukaryota</taxon>
        <taxon>Viridiplantae</taxon>
        <taxon>Streptophyta</taxon>
        <taxon>Embryophyta</taxon>
        <taxon>Tracheophyta</taxon>
        <taxon>Spermatophyta</taxon>
        <taxon>Magnoliopsida</taxon>
        <taxon>eudicotyledons</taxon>
        <taxon>Gunneridae</taxon>
        <taxon>Pentapetalae</taxon>
        <taxon>rosids</taxon>
        <taxon>malvids</taxon>
        <taxon>Brassicales</taxon>
        <taxon>Brassicaceae</taxon>
        <taxon>Brassiceae</taxon>
        <taxon>Brassica</taxon>
    </lineage>
</organism>
<evidence type="ECO:0000313" key="3">
    <source>
        <dbReference type="Proteomes" id="UP000824890"/>
    </source>
</evidence>
<reference evidence="2 3" key="1">
    <citation type="submission" date="2021-05" db="EMBL/GenBank/DDBJ databases">
        <title>Genome Assembly of Synthetic Allotetraploid Brassica napus Reveals Homoeologous Exchanges between Subgenomes.</title>
        <authorList>
            <person name="Davis J.T."/>
        </authorList>
    </citation>
    <scope>NUCLEOTIDE SEQUENCE [LARGE SCALE GENOMIC DNA]</scope>
    <source>
        <strain evidence="3">cv. Da-Ae</strain>
        <tissue evidence="2">Seedling</tissue>
    </source>
</reference>
<dbReference type="Proteomes" id="UP000824890">
    <property type="component" value="Unassembled WGS sequence"/>
</dbReference>
<dbReference type="EMBL" id="JAGKQM010000014">
    <property type="protein sequence ID" value="KAH0883042.1"/>
    <property type="molecule type" value="Genomic_DNA"/>
</dbReference>
<feature type="region of interest" description="Disordered" evidence="1">
    <location>
        <begin position="1"/>
        <end position="110"/>
    </location>
</feature>
<evidence type="ECO:0000313" key="2">
    <source>
        <dbReference type="EMBL" id="KAH0883042.1"/>
    </source>
</evidence>
<comment type="caution">
    <text evidence="2">The sequence shown here is derived from an EMBL/GenBank/DDBJ whole genome shotgun (WGS) entry which is preliminary data.</text>
</comment>
<gene>
    <name evidence="2" type="ORF">HID58_059138</name>
</gene>
<sequence>MSGIGRSVKGRSGGRGASHGGGRGATRGGSQAAGVCSSSGRIYFASNPSTSNFRDSVSAPENSPPSETLRQSPPVSASSPTRDGSSSPTEQHPHQTQNPHSPPPQNSMTLDDLLAIPGRENHLPVLSLVPKEGSTWFDRDGGKLTRKISKLLKAKFDDAYYCWTVTPPDIQRRYFEDFADMSMDLVAFFHYMATKREKEVLELQLLLHLHTCNNNLKLLNV</sequence>
<feature type="compositionally biased region" description="Gly residues" evidence="1">
    <location>
        <begin position="11"/>
        <end position="27"/>
    </location>
</feature>
<feature type="compositionally biased region" description="Polar residues" evidence="1">
    <location>
        <begin position="36"/>
        <end position="99"/>
    </location>
</feature>
<accession>A0ABQ7ZSM0</accession>